<reference evidence="21 22" key="1">
    <citation type="submission" date="2019-04" db="EMBL/GenBank/DDBJ databases">
        <title>Shimia ponticola sp. nov., isolated from seawater.</title>
        <authorList>
            <person name="Kim Y.-O."/>
            <person name="Yoon J.-H."/>
        </authorList>
    </citation>
    <scope>NUCLEOTIDE SEQUENCE [LARGE SCALE GENOMIC DNA]</scope>
    <source>
        <strain evidence="21 22">MYP11</strain>
    </source>
</reference>
<comment type="subcellular location">
    <subcellularLocation>
        <location evidence="1">Cell inner membrane</location>
        <topology evidence="1">Multi-pass membrane protein</topology>
    </subcellularLocation>
</comment>
<feature type="transmembrane region" description="Helical" evidence="17">
    <location>
        <begin position="432"/>
        <end position="451"/>
    </location>
</feature>
<protein>
    <recommendedName>
        <fullName evidence="4">non-specific protein-tyrosine kinase</fullName>
        <ecNumber evidence="4">2.7.10.2</ecNumber>
    </recommendedName>
</protein>
<evidence type="ECO:0000256" key="13">
    <source>
        <dbReference type="ARBA" id="ARBA00023136"/>
    </source>
</evidence>
<evidence type="ECO:0000259" key="18">
    <source>
        <dbReference type="Pfam" id="PF02706"/>
    </source>
</evidence>
<keyword evidence="14" id="KW-0829">Tyrosine-protein kinase</keyword>
<dbReference type="GO" id="GO:0005886">
    <property type="term" value="C:plasma membrane"/>
    <property type="evidence" value="ECO:0007669"/>
    <property type="project" value="UniProtKB-SubCell"/>
</dbReference>
<dbReference type="SUPFAM" id="SSF52540">
    <property type="entry name" value="P-loop containing nucleoside triphosphate hydrolases"/>
    <property type="match status" value="1"/>
</dbReference>
<comment type="similarity">
    <text evidence="3">Belongs to the etk/wzc family.</text>
</comment>
<evidence type="ECO:0000256" key="10">
    <source>
        <dbReference type="ARBA" id="ARBA00022777"/>
    </source>
</evidence>
<name>A0A4S4N8A9_9RHOB</name>
<dbReference type="GO" id="GO:0004715">
    <property type="term" value="F:non-membrane spanning protein tyrosine kinase activity"/>
    <property type="evidence" value="ECO:0007669"/>
    <property type="project" value="UniProtKB-EC"/>
</dbReference>
<keyword evidence="22" id="KW-1185">Reference proteome</keyword>
<evidence type="ECO:0000256" key="2">
    <source>
        <dbReference type="ARBA" id="ARBA00007316"/>
    </source>
</evidence>
<keyword evidence="7 21" id="KW-0808">Transferase</keyword>
<gene>
    <name evidence="21" type="ORF">E4Z66_16640</name>
</gene>
<dbReference type="PANTHER" id="PTHR32309">
    <property type="entry name" value="TYROSINE-PROTEIN KINASE"/>
    <property type="match status" value="1"/>
</dbReference>
<dbReference type="InterPro" id="IPR005702">
    <property type="entry name" value="Wzc-like_C"/>
</dbReference>
<evidence type="ECO:0000313" key="22">
    <source>
        <dbReference type="Proteomes" id="UP000306602"/>
    </source>
</evidence>
<evidence type="ECO:0000256" key="3">
    <source>
        <dbReference type="ARBA" id="ARBA00008883"/>
    </source>
</evidence>
<evidence type="ECO:0000256" key="6">
    <source>
        <dbReference type="ARBA" id="ARBA00022519"/>
    </source>
</evidence>
<organism evidence="21 22">
    <name type="scientific">Aliishimia ponticola</name>
    <dbReference type="NCBI Taxonomy" id="2499833"/>
    <lineage>
        <taxon>Bacteria</taxon>
        <taxon>Pseudomonadati</taxon>
        <taxon>Pseudomonadota</taxon>
        <taxon>Alphaproteobacteria</taxon>
        <taxon>Rhodobacterales</taxon>
        <taxon>Paracoccaceae</taxon>
        <taxon>Aliishimia</taxon>
    </lineage>
</organism>
<evidence type="ECO:0000256" key="12">
    <source>
        <dbReference type="ARBA" id="ARBA00022989"/>
    </source>
</evidence>
<dbReference type="CDD" id="cd05387">
    <property type="entry name" value="BY-kinase"/>
    <property type="match status" value="1"/>
</dbReference>
<dbReference type="AlphaFoldDB" id="A0A4S4N8A9"/>
<evidence type="ECO:0000256" key="9">
    <source>
        <dbReference type="ARBA" id="ARBA00022741"/>
    </source>
</evidence>
<dbReference type="PANTHER" id="PTHR32309:SF13">
    <property type="entry name" value="FERRIC ENTEROBACTIN TRANSPORT PROTEIN FEPE"/>
    <property type="match status" value="1"/>
</dbReference>
<keyword evidence="10 21" id="KW-0418">Kinase</keyword>
<dbReference type="GO" id="GO:0005524">
    <property type="term" value="F:ATP binding"/>
    <property type="evidence" value="ECO:0007669"/>
    <property type="project" value="UniProtKB-KW"/>
</dbReference>
<evidence type="ECO:0000256" key="14">
    <source>
        <dbReference type="ARBA" id="ARBA00023137"/>
    </source>
</evidence>
<feature type="coiled-coil region" evidence="16">
    <location>
        <begin position="238"/>
        <end position="294"/>
    </location>
</feature>
<keyword evidence="8 17" id="KW-0812">Transmembrane</keyword>
<keyword evidence="12 17" id="KW-1133">Transmembrane helix</keyword>
<comment type="catalytic activity">
    <reaction evidence="15">
        <text>L-tyrosyl-[protein] + ATP = O-phospho-L-tyrosyl-[protein] + ADP + H(+)</text>
        <dbReference type="Rhea" id="RHEA:10596"/>
        <dbReference type="Rhea" id="RHEA-COMP:10136"/>
        <dbReference type="Rhea" id="RHEA-COMP:20101"/>
        <dbReference type="ChEBI" id="CHEBI:15378"/>
        <dbReference type="ChEBI" id="CHEBI:30616"/>
        <dbReference type="ChEBI" id="CHEBI:46858"/>
        <dbReference type="ChEBI" id="CHEBI:61978"/>
        <dbReference type="ChEBI" id="CHEBI:456216"/>
        <dbReference type="EC" id="2.7.10.2"/>
    </reaction>
</comment>
<evidence type="ECO:0000256" key="4">
    <source>
        <dbReference type="ARBA" id="ARBA00011903"/>
    </source>
</evidence>
<feature type="transmembrane region" description="Helical" evidence="17">
    <location>
        <begin position="45"/>
        <end position="63"/>
    </location>
</feature>
<evidence type="ECO:0000256" key="1">
    <source>
        <dbReference type="ARBA" id="ARBA00004429"/>
    </source>
</evidence>
<dbReference type="NCBIfam" id="TIGR01007">
    <property type="entry name" value="eps_fam"/>
    <property type="match status" value="1"/>
</dbReference>
<comment type="similarity">
    <text evidence="2">Belongs to the CpsD/CapB family.</text>
</comment>
<dbReference type="InterPro" id="IPR025669">
    <property type="entry name" value="AAA_dom"/>
</dbReference>
<dbReference type="InterPro" id="IPR027417">
    <property type="entry name" value="P-loop_NTPase"/>
</dbReference>
<evidence type="ECO:0000256" key="7">
    <source>
        <dbReference type="ARBA" id="ARBA00022679"/>
    </source>
</evidence>
<evidence type="ECO:0000256" key="15">
    <source>
        <dbReference type="ARBA" id="ARBA00051245"/>
    </source>
</evidence>
<proteinExistence type="inferred from homology"/>
<keyword evidence="13 17" id="KW-0472">Membrane</keyword>
<dbReference type="RefSeq" id="WP_136464168.1">
    <property type="nucleotide sequence ID" value="NZ_SRKY01000004.1"/>
</dbReference>
<feature type="domain" description="AAA" evidence="19">
    <location>
        <begin position="522"/>
        <end position="664"/>
    </location>
</feature>
<evidence type="ECO:0000256" key="5">
    <source>
        <dbReference type="ARBA" id="ARBA00022475"/>
    </source>
</evidence>
<keyword evidence="11" id="KW-0067">ATP-binding</keyword>
<evidence type="ECO:0000256" key="8">
    <source>
        <dbReference type="ARBA" id="ARBA00022692"/>
    </source>
</evidence>
<dbReference type="EMBL" id="SRKY01000004">
    <property type="protein sequence ID" value="THH35436.1"/>
    <property type="molecule type" value="Genomic_DNA"/>
</dbReference>
<keyword evidence="9" id="KW-0547">Nucleotide-binding</keyword>
<keyword evidence="6" id="KW-0997">Cell inner membrane</keyword>
<evidence type="ECO:0000256" key="11">
    <source>
        <dbReference type="ARBA" id="ARBA00022840"/>
    </source>
</evidence>
<dbReference type="Pfam" id="PF02706">
    <property type="entry name" value="Wzz"/>
    <property type="match status" value="1"/>
</dbReference>
<comment type="caution">
    <text evidence="21">The sequence shown here is derived from an EMBL/GenBank/DDBJ whole genome shotgun (WGS) entry which is preliminary data.</text>
</comment>
<dbReference type="InterPro" id="IPR050445">
    <property type="entry name" value="Bact_polysacc_biosynth/exp"/>
</dbReference>
<feature type="domain" description="Tyrosine-protein kinase G-rich" evidence="20">
    <location>
        <begin position="378"/>
        <end position="454"/>
    </location>
</feature>
<dbReference type="Proteomes" id="UP000306602">
    <property type="component" value="Unassembled WGS sequence"/>
</dbReference>
<accession>A0A4S4N8A9</accession>
<dbReference type="OrthoDB" id="230260at2"/>
<dbReference type="InterPro" id="IPR032807">
    <property type="entry name" value="GNVR"/>
</dbReference>
<evidence type="ECO:0000259" key="20">
    <source>
        <dbReference type="Pfam" id="PF13807"/>
    </source>
</evidence>
<dbReference type="EC" id="2.7.10.2" evidence="4"/>
<dbReference type="Pfam" id="PF13807">
    <property type="entry name" value="GNVR"/>
    <property type="match status" value="1"/>
</dbReference>
<sequence length="715" mass="77980">MNGNVQGIGAQGATPIRRAPARSDQSNLDFLDLSTLFGTLWRGKFTILAVMAIALAAGLYYAYLIATPLYRAKAVVMLDTREEQVVDIESVIGGLSSDASVVNTEVEVLKSRGLLSKVSTELDLPNDPEFNRFLREPGLIASWKLAAKRGLGLTEAPPTPTLPVKQGRMEDAAIDGLLERLTIKNVPNSLVFNVTVETTDAEKSAAIANTVVDKYILNQLEAKFDATRQATTWLSGRVGELRTSLEAAEAEVKAFRAKTDLVNSETLSALEVQLKDLRDRIVDSEAAIGAAQTRLDRLATAQTAQERATILQDPQLTRLLPRIDQPAISDAFDARVADVTARITLEQRRAEAQRSALATSRDQLTARIEAQSADLITLQQLTREAEASRLLYEYFLGRLKETSAQQGIQQADSRVLSAAVIPTRPASPRRPLILALCAMLGAVLGAALVFLREARRDTHRTAQHLENATGYPVMGQIATFPARNRKEALAYLMSKPNSEAAESIRNLRTSLLLSDADNPPQIMVVSSSLPGEGKTTIALSLAQNMVGMGRRVLLIEGDIRRQDFSAMFGGRKSSGLMSVLTGESTLSDAVLHDEESGIDVLLGDQGNYNAADLFSSDRFREVIAEMRGTYDQIIIDTPPVLIVPDARIIAQHADAILFVVKWDQTLQSQVSEALGMFESVNHPVSGLALNQISPRGMKRYGFDVYSGYGKKYYVN</sequence>
<keyword evidence="5" id="KW-1003">Cell membrane</keyword>
<dbReference type="Pfam" id="PF13614">
    <property type="entry name" value="AAA_31"/>
    <property type="match status" value="1"/>
</dbReference>
<evidence type="ECO:0000256" key="16">
    <source>
        <dbReference type="SAM" id="Coils"/>
    </source>
</evidence>
<evidence type="ECO:0000259" key="19">
    <source>
        <dbReference type="Pfam" id="PF13614"/>
    </source>
</evidence>
<dbReference type="InterPro" id="IPR003856">
    <property type="entry name" value="LPS_length_determ_N"/>
</dbReference>
<evidence type="ECO:0000313" key="21">
    <source>
        <dbReference type="EMBL" id="THH35436.1"/>
    </source>
</evidence>
<keyword evidence="16" id="KW-0175">Coiled coil</keyword>
<dbReference type="Gene3D" id="3.40.50.300">
    <property type="entry name" value="P-loop containing nucleotide triphosphate hydrolases"/>
    <property type="match status" value="1"/>
</dbReference>
<feature type="domain" description="Polysaccharide chain length determinant N-terminal" evidence="18">
    <location>
        <begin position="30"/>
        <end position="122"/>
    </location>
</feature>
<evidence type="ECO:0000256" key="17">
    <source>
        <dbReference type="SAM" id="Phobius"/>
    </source>
</evidence>